<protein>
    <submittedName>
        <fullName evidence="2">Uncharacterized protein</fullName>
    </submittedName>
</protein>
<accession>A0A0E9R7R1</accession>
<reference evidence="2" key="1">
    <citation type="submission" date="2014-11" db="EMBL/GenBank/DDBJ databases">
        <authorList>
            <person name="Amaro Gonzalez C."/>
        </authorList>
    </citation>
    <scope>NUCLEOTIDE SEQUENCE</scope>
</reference>
<dbReference type="AlphaFoldDB" id="A0A0E9R7R1"/>
<evidence type="ECO:0000256" key="1">
    <source>
        <dbReference type="SAM" id="Phobius"/>
    </source>
</evidence>
<keyword evidence="1" id="KW-1133">Transmembrane helix</keyword>
<evidence type="ECO:0000313" key="2">
    <source>
        <dbReference type="EMBL" id="JAH24787.1"/>
    </source>
</evidence>
<reference evidence="2" key="2">
    <citation type="journal article" date="2015" name="Fish Shellfish Immunol.">
        <title>Early steps in the European eel (Anguilla anguilla)-Vibrio vulnificus interaction in the gills: Role of the RtxA13 toxin.</title>
        <authorList>
            <person name="Callol A."/>
            <person name="Pajuelo D."/>
            <person name="Ebbesson L."/>
            <person name="Teles M."/>
            <person name="MacKenzie S."/>
            <person name="Amaro C."/>
        </authorList>
    </citation>
    <scope>NUCLEOTIDE SEQUENCE</scope>
</reference>
<sequence length="64" mass="7029">MCVKGHRGAQTNTRKLLVFAFMSVCVNLLSGSPLTAVTRLAFTQFFFSSCTALAFFTLIIYTSV</sequence>
<keyword evidence="1" id="KW-0812">Transmembrane</keyword>
<keyword evidence="1" id="KW-0472">Membrane</keyword>
<proteinExistence type="predicted"/>
<name>A0A0E9R7R1_ANGAN</name>
<feature type="transmembrane region" description="Helical" evidence="1">
    <location>
        <begin position="41"/>
        <end position="61"/>
    </location>
</feature>
<dbReference type="EMBL" id="GBXM01083790">
    <property type="protein sequence ID" value="JAH24787.1"/>
    <property type="molecule type" value="Transcribed_RNA"/>
</dbReference>
<organism evidence="2">
    <name type="scientific">Anguilla anguilla</name>
    <name type="common">European freshwater eel</name>
    <name type="synonym">Muraena anguilla</name>
    <dbReference type="NCBI Taxonomy" id="7936"/>
    <lineage>
        <taxon>Eukaryota</taxon>
        <taxon>Metazoa</taxon>
        <taxon>Chordata</taxon>
        <taxon>Craniata</taxon>
        <taxon>Vertebrata</taxon>
        <taxon>Euteleostomi</taxon>
        <taxon>Actinopterygii</taxon>
        <taxon>Neopterygii</taxon>
        <taxon>Teleostei</taxon>
        <taxon>Anguilliformes</taxon>
        <taxon>Anguillidae</taxon>
        <taxon>Anguilla</taxon>
    </lineage>
</organism>